<gene>
    <name evidence="5" type="ORF">FOMPIDRAFT_1023421</name>
</gene>
<protein>
    <recommendedName>
        <fullName evidence="4">Yeast cell wall synthesis Kre9/Knh1-like N-terminal domain-containing protein</fullName>
    </recommendedName>
</protein>
<feature type="region of interest" description="Disordered" evidence="2">
    <location>
        <begin position="124"/>
        <end position="253"/>
    </location>
</feature>
<dbReference type="PANTHER" id="PTHR40633">
    <property type="entry name" value="MATRIX PROTEIN, PUTATIVE (AFU_ORTHOLOGUE AFUA_8G05410)-RELATED"/>
    <property type="match status" value="1"/>
</dbReference>
<evidence type="ECO:0000256" key="3">
    <source>
        <dbReference type="SAM" id="SignalP"/>
    </source>
</evidence>
<dbReference type="OrthoDB" id="2432613at2759"/>
<dbReference type="eggNOG" id="ENOG502S56Q">
    <property type="taxonomic scope" value="Eukaryota"/>
</dbReference>
<evidence type="ECO:0000259" key="4">
    <source>
        <dbReference type="Pfam" id="PF10342"/>
    </source>
</evidence>
<keyword evidence="6" id="KW-1185">Reference proteome</keyword>
<reference evidence="5 6" key="1">
    <citation type="journal article" date="2012" name="Science">
        <title>The Paleozoic origin of enzymatic lignin decomposition reconstructed from 31 fungal genomes.</title>
        <authorList>
            <person name="Floudas D."/>
            <person name="Binder M."/>
            <person name="Riley R."/>
            <person name="Barry K."/>
            <person name="Blanchette R.A."/>
            <person name="Henrissat B."/>
            <person name="Martinez A.T."/>
            <person name="Otillar R."/>
            <person name="Spatafora J.W."/>
            <person name="Yadav J.S."/>
            <person name="Aerts A."/>
            <person name="Benoit I."/>
            <person name="Boyd A."/>
            <person name="Carlson A."/>
            <person name="Copeland A."/>
            <person name="Coutinho P.M."/>
            <person name="de Vries R.P."/>
            <person name="Ferreira P."/>
            <person name="Findley K."/>
            <person name="Foster B."/>
            <person name="Gaskell J."/>
            <person name="Glotzer D."/>
            <person name="Gorecki P."/>
            <person name="Heitman J."/>
            <person name="Hesse C."/>
            <person name="Hori C."/>
            <person name="Igarashi K."/>
            <person name="Jurgens J.A."/>
            <person name="Kallen N."/>
            <person name="Kersten P."/>
            <person name="Kohler A."/>
            <person name="Kuees U."/>
            <person name="Kumar T.K.A."/>
            <person name="Kuo A."/>
            <person name="LaButti K."/>
            <person name="Larrondo L.F."/>
            <person name="Lindquist E."/>
            <person name="Ling A."/>
            <person name="Lombard V."/>
            <person name="Lucas S."/>
            <person name="Lundell T."/>
            <person name="Martin R."/>
            <person name="McLaughlin D.J."/>
            <person name="Morgenstern I."/>
            <person name="Morin E."/>
            <person name="Murat C."/>
            <person name="Nagy L.G."/>
            <person name="Nolan M."/>
            <person name="Ohm R.A."/>
            <person name="Patyshakuliyeva A."/>
            <person name="Rokas A."/>
            <person name="Ruiz-Duenas F.J."/>
            <person name="Sabat G."/>
            <person name="Salamov A."/>
            <person name="Samejima M."/>
            <person name="Schmutz J."/>
            <person name="Slot J.C."/>
            <person name="St John F."/>
            <person name="Stenlid J."/>
            <person name="Sun H."/>
            <person name="Sun S."/>
            <person name="Syed K."/>
            <person name="Tsang A."/>
            <person name="Wiebenga A."/>
            <person name="Young D."/>
            <person name="Pisabarro A."/>
            <person name="Eastwood D.C."/>
            <person name="Martin F."/>
            <person name="Cullen D."/>
            <person name="Grigoriev I.V."/>
            <person name="Hibbett D.S."/>
        </authorList>
    </citation>
    <scope>NUCLEOTIDE SEQUENCE</scope>
    <source>
        <strain evidence="6">FP-58527</strain>
    </source>
</reference>
<feature type="compositionally biased region" description="Polar residues" evidence="2">
    <location>
        <begin position="124"/>
        <end position="152"/>
    </location>
</feature>
<dbReference type="Pfam" id="PF10342">
    <property type="entry name" value="Kre9_KNH"/>
    <property type="match status" value="1"/>
</dbReference>
<feature type="signal peptide" evidence="3">
    <location>
        <begin position="1"/>
        <end position="20"/>
    </location>
</feature>
<dbReference type="Proteomes" id="UP000015241">
    <property type="component" value="Unassembled WGS sequence"/>
</dbReference>
<evidence type="ECO:0000313" key="6">
    <source>
        <dbReference type="Proteomes" id="UP000015241"/>
    </source>
</evidence>
<dbReference type="InterPro" id="IPR018466">
    <property type="entry name" value="Kre9/Knh1-like_N"/>
</dbReference>
<proteinExistence type="predicted"/>
<evidence type="ECO:0000256" key="1">
    <source>
        <dbReference type="ARBA" id="ARBA00022729"/>
    </source>
</evidence>
<dbReference type="InterPro" id="IPR052982">
    <property type="entry name" value="SRP1/TIP1-like"/>
</dbReference>
<feature type="compositionally biased region" description="Polar residues" evidence="2">
    <location>
        <begin position="204"/>
        <end position="228"/>
    </location>
</feature>
<name>S8ECX1_FOMSC</name>
<organism evidence="5 6">
    <name type="scientific">Fomitopsis schrenkii</name>
    <name type="common">Brown rot fungus</name>
    <dbReference type="NCBI Taxonomy" id="2126942"/>
    <lineage>
        <taxon>Eukaryota</taxon>
        <taxon>Fungi</taxon>
        <taxon>Dikarya</taxon>
        <taxon>Basidiomycota</taxon>
        <taxon>Agaricomycotina</taxon>
        <taxon>Agaricomycetes</taxon>
        <taxon>Polyporales</taxon>
        <taxon>Fomitopsis</taxon>
    </lineage>
</organism>
<feature type="chain" id="PRO_5004562932" description="Yeast cell wall synthesis Kre9/Knh1-like N-terminal domain-containing protein" evidence="3">
    <location>
        <begin position="21"/>
        <end position="282"/>
    </location>
</feature>
<dbReference type="STRING" id="743788.S8ECX1"/>
<dbReference type="InParanoid" id="S8ECX1"/>
<keyword evidence="1 3" id="KW-0732">Signal</keyword>
<feature type="domain" description="Yeast cell wall synthesis Kre9/Knh1-like N-terminal" evidence="4">
    <location>
        <begin position="26"/>
        <end position="119"/>
    </location>
</feature>
<accession>S8ECX1</accession>
<feature type="compositionally biased region" description="Low complexity" evidence="2">
    <location>
        <begin position="161"/>
        <end position="203"/>
    </location>
</feature>
<dbReference type="PANTHER" id="PTHR40633:SF1">
    <property type="entry name" value="GPI ANCHORED SERINE-THREONINE RICH PROTEIN (AFU_ORTHOLOGUE AFUA_1G03630)"/>
    <property type="match status" value="1"/>
</dbReference>
<feature type="compositionally biased region" description="Low complexity" evidence="2">
    <location>
        <begin position="229"/>
        <end position="250"/>
    </location>
</feature>
<sequence length="282" mass="28083">MYSTSAVLATLFLGAAFVRADPLPNTPAPGDVYNEGAQCTVAWAPDTTGVWTVMNVELMTGNNEAMKFLKVVTTVDGTDSSKTSFSYPCPNVDVNSQVYFYQFTSPFSKNVYWTGRFAIASSDGATTPPTQSEVSNGQTISWGSGSIVGQTPGTPPAYGESTSGASATASANGTSSSASASASASLSGGLGSSPPSASNPTASVEPTTSTGSGLGSANTIVKTTSSKLTKTPAATDAASATTDSSAVSPTGTNGAGALKTDGLVLRAGAALFVAALTFTVAL</sequence>
<dbReference type="EMBL" id="KE504144">
    <property type="protein sequence ID" value="EPT01094.1"/>
    <property type="molecule type" value="Genomic_DNA"/>
</dbReference>
<evidence type="ECO:0000313" key="5">
    <source>
        <dbReference type="EMBL" id="EPT01094.1"/>
    </source>
</evidence>
<evidence type="ECO:0000256" key="2">
    <source>
        <dbReference type="SAM" id="MobiDB-lite"/>
    </source>
</evidence>
<dbReference type="HOGENOM" id="CLU_078127_2_0_1"/>
<dbReference type="AlphaFoldDB" id="S8ECX1"/>